<protein>
    <submittedName>
        <fullName evidence="1">Uncharacterized protein</fullName>
    </submittedName>
</protein>
<accession>A0ABR2J6V2</accession>
<reference evidence="1 2" key="1">
    <citation type="journal article" date="2024" name="IMA Fungus">
        <title>Apiospora arundinis, a panoply of carbohydrate-active enzymes and secondary metabolites.</title>
        <authorList>
            <person name="Sorensen T."/>
            <person name="Petersen C."/>
            <person name="Muurmann A.T."/>
            <person name="Christiansen J.V."/>
            <person name="Brundto M.L."/>
            <person name="Overgaard C.K."/>
            <person name="Boysen A.T."/>
            <person name="Wollenberg R.D."/>
            <person name="Larsen T.O."/>
            <person name="Sorensen J.L."/>
            <person name="Nielsen K.L."/>
            <person name="Sondergaard T.E."/>
        </authorList>
    </citation>
    <scope>NUCLEOTIDE SEQUENCE [LARGE SCALE GENOMIC DNA]</scope>
    <source>
        <strain evidence="1 2">AAU 773</strain>
    </source>
</reference>
<comment type="caution">
    <text evidence="1">The sequence shown here is derived from an EMBL/GenBank/DDBJ whole genome shotgun (WGS) entry which is preliminary data.</text>
</comment>
<dbReference type="EMBL" id="JAPCWZ010000003">
    <property type="protein sequence ID" value="KAK8873493.1"/>
    <property type="molecule type" value="Genomic_DNA"/>
</dbReference>
<gene>
    <name evidence="1" type="ORF">PGQ11_004007</name>
</gene>
<organism evidence="1 2">
    <name type="scientific">Apiospora arundinis</name>
    <dbReference type="NCBI Taxonomy" id="335852"/>
    <lineage>
        <taxon>Eukaryota</taxon>
        <taxon>Fungi</taxon>
        <taxon>Dikarya</taxon>
        <taxon>Ascomycota</taxon>
        <taxon>Pezizomycotina</taxon>
        <taxon>Sordariomycetes</taxon>
        <taxon>Xylariomycetidae</taxon>
        <taxon>Amphisphaeriales</taxon>
        <taxon>Apiosporaceae</taxon>
        <taxon>Apiospora</taxon>
    </lineage>
</organism>
<evidence type="ECO:0000313" key="1">
    <source>
        <dbReference type="EMBL" id="KAK8873493.1"/>
    </source>
</evidence>
<name>A0ABR2J6V2_9PEZI</name>
<keyword evidence="2" id="KW-1185">Reference proteome</keyword>
<proteinExistence type="predicted"/>
<dbReference type="Proteomes" id="UP001390339">
    <property type="component" value="Unassembled WGS sequence"/>
</dbReference>
<evidence type="ECO:0000313" key="2">
    <source>
        <dbReference type="Proteomes" id="UP001390339"/>
    </source>
</evidence>
<sequence length="103" mass="11181">MFINSRNFLLEIASWGASAIVYGTPNNGGKGTYAYMDTSRVAAVGMRCGGTEAYAQVRKEDEEDKGRLGSTGRAGCCGHLGCVVLHWQQRPAGRVDRIEQEPK</sequence>